<keyword evidence="1" id="KW-1133">Transmembrane helix</keyword>
<reference evidence="2 3" key="1">
    <citation type="submission" date="2016-10" db="EMBL/GenBank/DDBJ databases">
        <authorList>
            <person name="de Groot N.N."/>
        </authorList>
    </citation>
    <scope>NUCLEOTIDE SEQUENCE [LARGE SCALE GENOMIC DNA]</scope>
    <source>
        <strain evidence="2 3">CGMCC 1.6291</strain>
    </source>
</reference>
<evidence type="ECO:0000313" key="2">
    <source>
        <dbReference type="EMBL" id="SEO92965.1"/>
    </source>
</evidence>
<keyword evidence="1" id="KW-0472">Membrane</keyword>
<dbReference type="Pfam" id="PF07009">
    <property type="entry name" value="NusG_II"/>
    <property type="match status" value="1"/>
</dbReference>
<dbReference type="RefSeq" id="WP_091643908.1">
    <property type="nucleotide sequence ID" value="NZ_FOEG01000004.1"/>
</dbReference>
<dbReference type="EMBL" id="FOEG01000004">
    <property type="protein sequence ID" value="SEO92965.1"/>
    <property type="molecule type" value="Genomic_DNA"/>
</dbReference>
<dbReference type="Proteomes" id="UP000199657">
    <property type="component" value="Unassembled WGS sequence"/>
</dbReference>
<evidence type="ECO:0000313" key="3">
    <source>
        <dbReference type="Proteomes" id="UP000199657"/>
    </source>
</evidence>
<dbReference type="OrthoDB" id="47603at2"/>
<keyword evidence="3" id="KW-1185">Reference proteome</keyword>
<dbReference type="STRING" id="406100.SAMN04488052_104374"/>
<sequence length="120" mass="12842">MTRVDGGLLLAAVLFVAGLYALLWQPGDTGRTARVSVDGDVVTTLDLRRDGEHTVTGRLGKTRLQVADGRIRVTESPGARQLCVRDGWLTRAGASTVCLPNRVVVEITGRADHGLDGETF</sequence>
<dbReference type="InterPro" id="IPR038690">
    <property type="entry name" value="NusG_2_sf"/>
</dbReference>
<dbReference type="CDD" id="cd09910">
    <property type="entry name" value="NGN-insert_like"/>
    <property type="match status" value="1"/>
</dbReference>
<gene>
    <name evidence="2" type="ORF">SAMN04488052_104374</name>
</gene>
<feature type="transmembrane region" description="Helical" evidence="1">
    <location>
        <begin position="6"/>
        <end position="24"/>
    </location>
</feature>
<accession>A0A1H8TQ18</accession>
<evidence type="ECO:0000256" key="1">
    <source>
        <dbReference type="SAM" id="Phobius"/>
    </source>
</evidence>
<name>A0A1H8TQ18_9GAMM</name>
<protein>
    <submittedName>
        <fullName evidence="2">NusG domain II</fullName>
    </submittedName>
</protein>
<keyword evidence="1" id="KW-0812">Transmembrane</keyword>
<dbReference type="AlphaFoldDB" id="A0A1H8TQ18"/>
<dbReference type="Gene3D" id="2.60.320.10">
    <property type="entry name" value="N-utilization substance G protein NusG, insert domain"/>
    <property type="match status" value="1"/>
</dbReference>
<organism evidence="2 3">
    <name type="scientific">Aquisalimonas asiatica</name>
    <dbReference type="NCBI Taxonomy" id="406100"/>
    <lineage>
        <taxon>Bacteria</taxon>
        <taxon>Pseudomonadati</taxon>
        <taxon>Pseudomonadota</taxon>
        <taxon>Gammaproteobacteria</taxon>
        <taxon>Chromatiales</taxon>
        <taxon>Ectothiorhodospiraceae</taxon>
        <taxon>Aquisalimonas</taxon>
    </lineage>
</organism>
<proteinExistence type="predicted"/>